<dbReference type="InterPro" id="IPR005700">
    <property type="entry name" value="EPS_ExoP-like"/>
</dbReference>
<gene>
    <name evidence="23" type="ORF">LT85_4259</name>
</gene>
<dbReference type="GO" id="GO:0005524">
    <property type="term" value="F:ATP binding"/>
    <property type="evidence" value="ECO:0007669"/>
    <property type="project" value="UniProtKB-KW"/>
</dbReference>
<evidence type="ECO:0000256" key="2">
    <source>
        <dbReference type="ARBA" id="ARBA00008883"/>
    </source>
</evidence>
<evidence type="ECO:0000313" key="24">
    <source>
        <dbReference type="Proteomes" id="UP000030302"/>
    </source>
</evidence>
<name>A0A0A1FKJ2_9BURK</name>
<keyword evidence="10 19" id="KW-1133">Transmembrane helix</keyword>
<dbReference type="InterPro" id="IPR003856">
    <property type="entry name" value="LPS_length_determ_N"/>
</dbReference>
<dbReference type="GO" id="GO:0042802">
    <property type="term" value="F:identical protein binding"/>
    <property type="evidence" value="ECO:0007669"/>
    <property type="project" value="UniProtKB-ARBA"/>
</dbReference>
<dbReference type="NCBIfam" id="TIGR01005">
    <property type="entry name" value="eps_transp_fam"/>
    <property type="match status" value="1"/>
</dbReference>
<sequence>MNAPIQAVSSGEPQHENEIDLAACLDLLFDHRWLIVSITMAVTLLGAIYAFSVKPTYSADILVQVEDGPNSSKSLLGGVSALLDVKAAANSEMELLRSRLVVSRAVDTLQLYVDARPKHFPLFGAWWSGRWPQLSNPGLFGYGGYAWGAERIEVALFNVSEALQNRNFVLTVEPSGQFLLKDDDADINLQGKVGTPLKANNSHGEIELTVAKIVAKPGTQFLLTRKSRLDTIRKLQGAMLISEKGKQSGIIGITLTGENPRLTSNILNEIGHEYVRQNVERISEEYEKSLVFLNEQLPEIKRELEQSESKYNQFRNMHGTIDLGEEAKLALQQSVAAQTKLVELRQKREELLVRFTSDHPAVVGLDRQMKDISIEMRSIGEQIKGLPKLEQDTLRLTRDIKVNTDLYSALLKTAQQTRVAKSGKVGNVRLVDAAVVPEHSVAPRRGVIIALSVFLGLVLGVMCAALRKMLYGGIDSPHELEQALGLSVYATIPHSKKQEELYVEIVAKASKNLLLAQVDPTDLAVESLRSFRTALQFSMLDAASNILLITGPTPGLGKSFISANVAVVLAAAGKRVLLVDVDMRKGQLHQYFGFARENGLSELVAGANTVEQSLRRDVIENLDFLSTGNLPPNPAELLMHENFAKLLQSLAPDYDYVMLDAPPVLAVSDSLIVARQAGAIYMVVRANVSTMGEIKESLKRLQQAGMSNKGILFNGLRMRPGRYGHGSKYGKYRYTEYAY</sequence>
<evidence type="ECO:0000256" key="19">
    <source>
        <dbReference type="SAM" id="Phobius"/>
    </source>
</evidence>
<dbReference type="InterPro" id="IPR027417">
    <property type="entry name" value="P-loop_NTPase"/>
</dbReference>
<keyword evidence="5 23" id="KW-0808">Transferase</keyword>
<dbReference type="STRING" id="279058.LT85_4259"/>
<accession>A0A0A1FKJ2</accession>
<evidence type="ECO:0000256" key="11">
    <source>
        <dbReference type="ARBA" id="ARBA00023136"/>
    </source>
</evidence>
<dbReference type="Proteomes" id="UP000030302">
    <property type="component" value="Chromosome"/>
</dbReference>
<feature type="domain" description="Polysaccharide chain length determinant N-terminal" evidence="20">
    <location>
        <begin position="17"/>
        <end position="108"/>
    </location>
</feature>
<dbReference type="CDD" id="cd05387">
    <property type="entry name" value="BY-kinase"/>
    <property type="match status" value="1"/>
</dbReference>
<evidence type="ECO:0000259" key="20">
    <source>
        <dbReference type="Pfam" id="PF02706"/>
    </source>
</evidence>
<evidence type="ECO:0000256" key="14">
    <source>
        <dbReference type="ARBA" id="ARBA00053015"/>
    </source>
</evidence>
<dbReference type="GO" id="GO:0005886">
    <property type="term" value="C:plasma membrane"/>
    <property type="evidence" value="ECO:0007669"/>
    <property type="project" value="UniProtKB-SubCell"/>
</dbReference>
<comment type="similarity">
    <text evidence="2">Belongs to the etk/wzc family.</text>
</comment>
<keyword evidence="12" id="KW-0829">Tyrosine-protein kinase</keyword>
<feature type="transmembrane region" description="Helical" evidence="19">
    <location>
        <begin position="447"/>
        <end position="466"/>
    </location>
</feature>
<dbReference type="KEGG" id="care:LT85_4259"/>
<evidence type="ECO:0000259" key="22">
    <source>
        <dbReference type="Pfam" id="PF13807"/>
    </source>
</evidence>
<evidence type="ECO:0000256" key="8">
    <source>
        <dbReference type="ARBA" id="ARBA00022777"/>
    </source>
</evidence>
<dbReference type="Pfam" id="PF23607">
    <property type="entry name" value="WZC_N"/>
    <property type="match status" value="1"/>
</dbReference>
<protein>
    <recommendedName>
        <fullName evidence="16">Putative tyrosine-protein kinase EpsB</fullName>
    </recommendedName>
    <alternativeName>
        <fullName evidence="17">EPS I polysaccharide export protein EpsB</fullName>
    </alternativeName>
</protein>
<keyword evidence="4" id="KW-0997">Cell inner membrane</keyword>
<dbReference type="FunFam" id="3.40.50.300:FF:000527">
    <property type="entry name" value="Tyrosine-protein kinase etk"/>
    <property type="match status" value="1"/>
</dbReference>
<dbReference type="PANTHER" id="PTHR32309:SF32">
    <property type="entry name" value="TYROSINE-PROTEIN KINASE ETK-RELATED"/>
    <property type="match status" value="1"/>
</dbReference>
<dbReference type="GO" id="GO:0000271">
    <property type="term" value="P:polysaccharide biosynthetic process"/>
    <property type="evidence" value="ECO:0007669"/>
    <property type="project" value="UniProtKB-KW"/>
</dbReference>
<dbReference type="NCBIfam" id="TIGR01007">
    <property type="entry name" value="eps_fam"/>
    <property type="match status" value="1"/>
</dbReference>
<dbReference type="EMBL" id="CP009962">
    <property type="protein sequence ID" value="AIY43417.1"/>
    <property type="molecule type" value="Genomic_DNA"/>
</dbReference>
<keyword evidence="24" id="KW-1185">Reference proteome</keyword>
<evidence type="ECO:0000256" key="5">
    <source>
        <dbReference type="ARBA" id="ARBA00022679"/>
    </source>
</evidence>
<evidence type="ECO:0000256" key="7">
    <source>
        <dbReference type="ARBA" id="ARBA00022741"/>
    </source>
</evidence>
<evidence type="ECO:0000256" key="12">
    <source>
        <dbReference type="ARBA" id="ARBA00023137"/>
    </source>
</evidence>
<keyword evidence="6 19" id="KW-0812">Transmembrane</keyword>
<dbReference type="GO" id="GO:0004713">
    <property type="term" value="F:protein tyrosine kinase activity"/>
    <property type="evidence" value="ECO:0007669"/>
    <property type="project" value="UniProtKB-KW"/>
</dbReference>
<reference evidence="24" key="1">
    <citation type="journal article" date="2014" name="Soil Biol. Biochem.">
        <title>Structure and function of bacterial communities in ageing soils: Insights from the Mendocino ecological staircase.</title>
        <authorList>
            <person name="Uroz S."/>
            <person name="Tech J.J."/>
            <person name="Sawaya N.A."/>
            <person name="Frey-Klett P."/>
            <person name="Leveau J.H.J."/>
        </authorList>
    </citation>
    <scope>NUCLEOTIDE SEQUENCE [LARGE SCALE GENOMIC DNA]</scope>
    <source>
        <strain evidence="24">Cal35</strain>
    </source>
</reference>
<evidence type="ECO:0000256" key="6">
    <source>
        <dbReference type="ARBA" id="ARBA00022692"/>
    </source>
</evidence>
<evidence type="ECO:0000256" key="10">
    <source>
        <dbReference type="ARBA" id="ARBA00022989"/>
    </source>
</evidence>
<keyword evidence="3" id="KW-1003">Cell membrane</keyword>
<keyword evidence="13" id="KW-0270">Exopolysaccharide synthesis</keyword>
<dbReference type="InterPro" id="IPR025669">
    <property type="entry name" value="AAA_dom"/>
</dbReference>
<evidence type="ECO:0000256" key="4">
    <source>
        <dbReference type="ARBA" id="ARBA00022519"/>
    </source>
</evidence>
<keyword evidence="11 19" id="KW-0472">Membrane</keyword>
<dbReference type="InterPro" id="IPR032807">
    <property type="entry name" value="GNVR"/>
</dbReference>
<feature type="domain" description="Tyrosine-protein kinase G-rich" evidence="22">
    <location>
        <begin position="388"/>
        <end position="469"/>
    </location>
</feature>
<evidence type="ECO:0000256" key="18">
    <source>
        <dbReference type="SAM" id="Coils"/>
    </source>
</evidence>
<dbReference type="Pfam" id="PF02706">
    <property type="entry name" value="Wzz"/>
    <property type="match status" value="1"/>
</dbReference>
<dbReference type="OrthoDB" id="9808257at2"/>
<dbReference type="InterPro" id="IPR050445">
    <property type="entry name" value="Bact_polysacc_biosynth/exp"/>
</dbReference>
<dbReference type="SUPFAM" id="SSF52540">
    <property type="entry name" value="P-loop containing nucleoside triphosphate hydrolases"/>
    <property type="match status" value="1"/>
</dbReference>
<dbReference type="PANTHER" id="PTHR32309">
    <property type="entry name" value="TYROSINE-PROTEIN KINASE"/>
    <property type="match status" value="1"/>
</dbReference>
<dbReference type="HOGENOM" id="CLU_009912_0_0_4"/>
<dbReference type="Pfam" id="PF13614">
    <property type="entry name" value="AAA_31"/>
    <property type="match status" value="1"/>
</dbReference>
<evidence type="ECO:0000256" key="13">
    <source>
        <dbReference type="ARBA" id="ARBA00023169"/>
    </source>
</evidence>
<dbReference type="Pfam" id="PF13807">
    <property type="entry name" value="GNVR"/>
    <property type="match status" value="1"/>
</dbReference>
<proteinExistence type="inferred from homology"/>
<evidence type="ECO:0000256" key="9">
    <source>
        <dbReference type="ARBA" id="ARBA00022840"/>
    </source>
</evidence>
<evidence type="ECO:0000259" key="21">
    <source>
        <dbReference type="Pfam" id="PF13614"/>
    </source>
</evidence>
<evidence type="ECO:0000256" key="17">
    <source>
        <dbReference type="ARBA" id="ARBA00081049"/>
    </source>
</evidence>
<feature type="transmembrane region" description="Helical" evidence="19">
    <location>
        <begin position="33"/>
        <end position="51"/>
    </location>
</feature>
<evidence type="ECO:0000256" key="3">
    <source>
        <dbReference type="ARBA" id="ARBA00022475"/>
    </source>
</evidence>
<evidence type="ECO:0000313" key="23">
    <source>
        <dbReference type="EMBL" id="AIY43417.1"/>
    </source>
</evidence>
<keyword evidence="9" id="KW-0067">ATP-binding</keyword>
<keyword evidence="7" id="KW-0547">Nucleotide-binding</keyword>
<comment type="function">
    <text evidence="15">Probably involved in polymerization and/or export of exopolysaccharide EPS I which functions as a virulence factor. May be involved in an ATP-dependent process in the pathway for EPS I production, possibly export of the trimeric repeat units across the inner membrane or their polymerization.</text>
</comment>
<evidence type="ECO:0000256" key="1">
    <source>
        <dbReference type="ARBA" id="ARBA00004429"/>
    </source>
</evidence>
<feature type="domain" description="AAA" evidence="21">
    <location>
        <begin position="555"/>
        <end position="674"/>
    </location>
</feature>
<organism evidence="23 24">
    <name type="scientific">Collimonas arenae</name>
    <dbReference type="NCBI Taxonomy" id="279058"/>
    <lineage>
        <taxon>Bacteria</taxon>
        <taxon>Pseudomonadati</taxon>
        <taxon>Pseudomonadota</taxon>
        <taxon>Betaproteobacteria</taxon>
        <taxon>Burkholderiales</taxon>
        <taxon>Oxalobacteraceae</taxon>
        <taxon>Collimonas</taxon>
    </lineage>
</organism>
<comment type="subcellular location">
    <subcellularLocation>
        <location evidence="1">Cell inner membrane</location>
        <topology evidence="1">Multi-pass membrane protein</topology>
    </subcellularLocation>
</comment>
<evidence type="ECO:0000256" key="16">
    <source>
        <dbReference type="ARBA" id="ARBA00067833"/>
    </source>
</evidence>
<comment type="catalytic activity">
    <reaction evidence="14">
        <text>L-tyrosyl-[protein] + ATP = O-phospho-L-tyrosyl-[protein] + ADP + H(+)</text>
        <dbReference type="Rhea" id="RHEA:10596"/>
        <dbReference type="Rhea" id="RHEA-COMP:10136"/>
        <dbReference type="Rhea" id="RHEA-COMP:20101"/>
        <dbReference type="ChEBI" id="CHEBI:15378"/>
        <dbReference type="ChEBI" id="CHEBI:30616"/>
        <dbReference type="ChEBI" id="CHEBI:46858"/>
        <dbReference type="ChEBI" id="CHEBI:61978"/>
        <dbReference type="ChEBI" id="CHEBI:456216"/>
    </reaction>
</comment>
<evidence type="ECO:0000256" key="15">
    <source>
        <dbReference type="ARBA" id="ARBA00054296"/>
    </source>
</evidence>
<dbReference type="AlphaFoldDB" id="A0A0A1FKJ2"/>
<dbReference type="RefSeq" id="WP_052135376.1">
    <property type="nucleotide sequence ID" value="NZ_CP009962.1"/>
</dbReference>
<dbReference type="InterPro" id="IPR005702">
    <property type="entry name" value="Wzc-like_C"/>
</dbReference>
<keyword evidence="18" id="KW-0175">Coiled coil</keyword>
<feature type="coiled-coil region" evidence="18">
    <location>
        <begin position="276"/>
        <end position="317"/>
    </location>
</feature>
<keyword evidence="8 23" id="KW-0418">Kinase</keyword>
<dbReference type="Gene3D" id="3.40.50.300">
    <property type="entry name" value="P-loop containing nucleotide triphosphate hydrolases"/>
    <property type="match status" value="1"/>
</dbReference>